<dbReference type="PANTHER" id="PTHR38454:SF1">
    <property type="entry name" value="INTEGRAL MEMBRANE PROTEIN"/>
    <property type="match status" value="1"/>
</dbReference>
<evidence type="ECO:0000313" key="2">
    <source>
        <dbReference type="EMBL" id="OVE98216.1"/>
    </source>
</evidence>
<keyword evidence="1" id="KW-0812">Transmembrane</keyword>
<dbReference type="AlphaFoldDB" id="A0A202FCL9"/>
<proteinExistence type="predicted"/>
<protein>
    <recommendedName>
        <fullName evidence="4">YfhO family protein</fullName>
    </recommendedName>
</protein>
<accession>A0A202FCL9</accession>
<feature type="transmembrane region" description="Helical" evidence="1">
    <location>
        <begin position="69"/>
        <end position="88"/>
    </location>
</feature>
<keyword evidence="1" id="KW-0472">Membrane</keyword>
<evidence type="ECO:0000313" key="3">
    <source>
        <dbReference type="Proteomes" id="UP000196232"/>
    </source>
</evidence>
<dbReference type="InterPro" id="IPR018580">
    <property type="entry name" value="Uncharacterised_YfhO"/>
</dbReference>
<keyword evidence="1" id="KW-1133">Transmembrane helix</keyword>
<reference evidence="2 3" key="1">
    <citation type="submission" date="2017-03" db="EMBL/GenBank/DDBJ databases">
        <title>Genome sequence of Lactobacillus bobalius KACC 16343.</title>
        <authorList>
            <person name="Chun J."/>
        </authorList>
    </citation>
    <scope>NUCLEOTIDE SEQUENCE [LARGE SCALE GENOMIC DNA]</scope>
    <source>
        <strain evidence="2 3">KACC 16343</strain>
    </source>
</reference>
<gene>
    <name evidence="2" type="ORF">LKACC16343_01099</name>
</gene>
<organism evidence="2 3">
    <name type="scientific">Companilactobacillus bobalius</name>
    <dbReference type="NCBI Taxonomy" id="2801451"/>
    <lineage>
        <taxon>Bacteria</taxon>
        <taxon>Bacillati</taxon>
        <taxon>Bacillota</taxon>
        <taxon>Bacilli</taxon>
        <taxon>Lactobacillales</taxon>
        <taxon>Lactobacillaceae</taxon>
        <taxon>Companilactobacillus</taxon>
    </lineage>
</organism>
<dbReference type="Proteomes" id="UP000196232">
    <property type="component" value="Unassembled WGS sequence"/>
</dbReference>
<dbReference type="Pfam" id="PF09586">
    <property type="entry name" value="YfhO"/>
    <property type="match status" value="1"/>
</dbReference>
<comment type="caution">
    <text evidence="2">The sequence shown here is derived from an EMBL/GenBank/DDBJ whole genome shotgun (WGS) entry which is preliminary data.</text>
</comment>
<dbReference type="PANTHER" id="PTHR38454">
    <property type="entry name" value="INTEGRAL MEMBRANE PROTEIN-RELATED"/>
    <property type="match status" value="1"/>
</dbReference>
<dbReference type="EMBL" id="MYFM01000003">
    <property type="protein sequence ID" value="OVE98216.1"/>
    <property type="molecule type" value="Genomic_DNA"/>
</dbReference>
<evidence type="ECO:0000256" key="1">
    <source>
        <dbReference type="SAM" id="Phobius"/>
    </source>
</evidence>
<name>A0A202FCL9_9LACO</name>
<dbReference type="RefSeq" id="WP_256970556.1">
    <property type="nucleotide sequence ID" value="NZ_LNUA01000011.1"/>
</dbReference>
<sequence>MNHDTVRGSINVDQDSPLLLSIPYDNGWSAYVDGKKAKINKVVSNLMAIDLKKGHHNVILNYQVPGLKLGWLVSAIAVILFISFLLVVKSKDKLRNKL</sequence>
<evidence type="ECO:0008006" key="4">
    <source>
        <dbReference type="Google" id="ProtNLM"/>
    </source>
</evidence>